<feature type="region of interest" description="Disordered" evidence="2">
    <location>
        <begin position="401"/>
        <end position="429"/>
    </location>
</feature>
<accession>A0A100XEY3</accession>
<proteinExistence type="predicted"/>
<evidence type="ECO:0000259" key="3">
    <source>
        <dbReference type="Pfam" id="PF01494"/>
    </source>
</evidence>
<dbReference type="InterPro" id="IPR002938">
    <property type="entry name" value="FAD-bd"/>
</dbReference>
<dbReference type="InterPro" id="IPR036188">
    <property type="entry name" value="FAD/NAD-bd_sf"/>
</dbReference>
<keyword evidence="1" id="KW-0560">Oxidoreductase</keyword>
<evidence type="ECO:0000313" key="5">
    <source>
        <dbReference type="Proteomes" id="UP000069654"/>
    </source>
</evidence>
<name>A0A100XEY3_MYCTH</name>
<evidence type="ECO:0000313" key="4">
    <source>
        <dbReference type="EMBL" id="GAT15254.1"/>
    </source>
</evidence>
<evidence type="ECO:0000256" key="2">
    <source>
        <dbReference type="SAM" id="MobiDB-lite"/>
    </source>
</evidence>
<dbReference type="PANTHER" id="PTHR43476">
    <property type="entry name" value="3-(3-HYDROXY-PHENYL)PROPIONATE/3-HYDROXYCINNAMIC ACID HYDROXYLASE"/>
    <property type="match status" value="1"/>
</dbReference>
<dbReference type="SUPFAM" id="SSF51905">
    <property type="entry name" value="FAD/NAD(P)-binding domain"/>
    <property type="match status" value="1"/>
</dbReference>
<dbReference type="GO" id="GO:0016491">
    <property type="term" value="F:oxidoreductase activity"/>
    <property type="evidence" value="ECO:0007669"/>
    <property type="project" value="UniProtKB-KW"/>
</dbReference>
<organism evidence="4 5">
    <name type="scientific">Mycolicibacterium thermoresistibile</name>
    <name type="common">Mycobacterium thermoresistibile</name>
    <dbReference type="NCBI Taxonomy" id="1797"/>
    <lineage>
        <taxon>Bacteria</taxon>
        <taxon>Bacillati</taxon>
        <taxon>Actinomycetota</taxon>
        <taxon>Actinomycetes</taxon>
        <taxon>Mycobacteriales</taxon>
        <taxon>Mycobacteriaceae</taxon>
        <taxon>Mycolicibacterium</taxon>
    </lineage>
</organism>
<feature type="domain" description="FAD-binding" evidence="3">
    <location>
        <begin position="23"/>
        <end position="342"/>
    </location>
</feature>
<sequence length="429" mass="46761">MDRKELHSTVNETTDHLDAPQATCVIAGGGPAGMVLGLLLARAGIAVTVMEKHADFLRDFRGDTVHRSTRRLMSDLGLSEQLEPFLHPLDTVDGVRTGRPFVGVVPQWDFLETLADAAAREPSFRLLRGTEVVGPIRDRGAVTGVRYRGPDGAIREMPAALTVACDGRWSALRSALDLRLRTFDVPMDVWWFRLPRCPDDPAELSGVSHIGHRCAMVDRGDYYQIGYLIPKGRDAELRARGIEALRRDVAELVPALAGRVAELESLDDVKLLDVRLNRLRRWFSDGILFIGDAAHAMSPAGGIGVNLAIADAVAAARIIAGPLREGTLSTRHLARVQVRRALPTVLTQTVQQLMHRRLRELLAAPAADAAPRPGRLMSRIGRSALPRKLAGFVLTGGPFSERTPDFARRPAASRTPAADQSTDPPVAAW</sequence>
<reference evidence="5" key="2">
    <citation type="submission" date="2016-02" db="EMBL/GenBank/DDBJ databases">
        <title>Draft genome sequence of five rapidly growing Mycobacterium species.</title>
        <authorList>
            <person name="Katahira K."/>
            <person name="Gotou Y."/>
            <person name="Iida K."/>
            <person name="Ogura Y."/>
            <person name="Hayashi T."/>
        </authorList>
    </citation>
    <scope>NUCLEOTIDE SEQUENCE [LARGE SCALE GENOMIC DNA]</scope>
    <source>
        <strain evidence="5">JCM6362</strain>
    </source>
</reference>
<dbReference type="PRINTS" id="PR00420">
    <property type="entry name" value="RNGMNOXGNASE"/>
</dbReference>
<dbReference type="AlphaFoldDB" id="A0A100XEY3"/>
<dbReference type="InterPro" id="IPR050631">
    <property type="entry name" value="PheA/TfdB_FAD_monoxygenase"/>
</dbReference>
<dbReference type="OMA" id="RGDYYQI"/>
<dbReference type="Pfam" id="PF01494">
    <property type="entry name" value="FAD_binding_3"/>
    <property type="match status" value="1"/>
</dbReference>
<reference evidence="4 5" key="1">
    <citation type="journal article" date="2016" name="Genome Announc.">
        <title>Draft Genome Sequences of Five Rapidly Growing Mycobacterium Species, M. thermoresistibile, M. fortuitum subsp. acetamidolyticum, M. canariasense, M. brisbanense, and M. novocastrense.</title>
        <authorList>
            <person name="Katahira K."/>
            <person name="Ogura Y."/>
            <person name="Gotoh Y."/>
            <person name="Hayashi T."/>
        </authorList>
    </citation>
    <scope>NUCLEOTIDE SEQUENCE [LARGE SCALE GENOMIC DNA]</scope>
    <source>
        <strain evidence="4 5">JCM6362</strain>
    </source>
</reference>
<dbReference type="GO" id="GO:0071949">
    <property type="term" value="F:FAD binding"/>
    <property type="evidence" value="ECO:0007669"/>
    <property type="project" value="InterPro"/>
</dbReference>
<dbReference type="Gene3D" id="3.50.50.60">
    <property type="entry name" value="FAD/NAD(P)-binding domain"/>
    <property type="match status" value="2"/>
</dbReference>
<dbReference type="STRING" id="1797.RMCT_2224"/>
<dbReference type="Proteomes" id="UP000069654">
    <property type="component" value="Unassembled WGS sequence"/>
</dbReference>
<comment type="caution">
    <text evidence="4">The sequence shown here is derived from an EMBL/GenBank/DDBJ whole genome shotgun (WGS) entry which is preliminary data.</text>
</comment>
<dbReference type="EMBL" id="BCTB01000016">
    <property type="protein sequence ID" value="GAT15254.1"/>
    <property type="molecule type" value="Genomic_DNA"/>
</dbReference>
<feature type="compositionally biased region" description="Low complexity" evidence="2">
    <location>
        <begin position="409"/>
        <end position="418"/>
    </location>
</feature>
<gene>
    <name evidence="4" type="ORF">RMCT_2224</name>
</gene>
<protein>
    <recommendedName>
        <fullName evidence="3">FAD-binding domain-containing protein</fullName>
    </recommendedName>
</protein>
<dbReference type="OrthoDB" id="9791689at2"/>
<dbReference type="RefSeq" id="WP_003926111.1">
    <property type="nucleotide sequence ID" value="NZ_LT906483.1"/>
</dbReference>
<dbReference type="PANTHER" id="PTHR43476:SF5">
    <property type="entry name" value="FAD-DEPENDENT MONOOXYGENASE"/>
    <property type="match status" value="1"/>
</dbReference>
<dbReference type="NCBIfam" id="NF004833">
    <property type="entry name" value="PRK06185.1-1"/>
    <property type="match status" value="1"/>
</dbReference>
<evidence type="ECO:0000256" key="1">
    <source>
        <dbReference type="ARBA" id="ARBA00023002"/>
    </source>
</evidence>